<evidence type="ECO:0000256" key="1">
    <source>
        <dbReference type="SAM" id="MobiDB-lite"/>
    </source>
</evidence>
<dbReference type="STRING" id="436010.A0A166AML9"/>
<gene>
    <name evidence="2" type="ORF">FIBSPDRAFT_176436</name>
</gene>
<organism evidence="2 3">
    <name type="scientific">Athelia psychrophila</name>
    <dbReference type="NCBI Taxonomy" id="1759441"/>
    <lineage>
        <taxon>Eukaryota</taxon>
        <taxon>Fungi</taxon>
        <taxon>Dikarya</taxon>
        <taxon>Basidiomycota</taxon>
        <taxon>Agaricomycotina</taxon>
        <taxon>Agaricomycetes</taxon>
        <taxon>Agaricomycetidae</taxon>
        <taxon>Atheliales</taxon>
        <taxon>Atheliaceae</taxon>
        <taxon>Athelia</taxon>
    </lineage>
</organism>
<dbReference type="EMBL" id="KV417658">
    <property type="protein sequence ID" value="KZP11768.1"/>
    <property type="molecule type" value="Genomic_DNA"/>
</dbReference>
<feature type="region of interest" description="Disordered" evidence="1">
    <location>
        <begin position="1"/>
        <end position="23"/>
    </location>
</feature>
<proteinExistence type="predicted"/>
<sequence>MRPTPRTFYPSSKPRSPSDSPCANGGLKTEAYVGWTGIASASSLVHFNSADAEKGCETIEIDPQYAMGSAAVVEIGILHDLPLAKSFGAERCPRTTGRSSIYTQTMLKTPSSAKCELRR</sequence>
<dbReference type="OrthoDB" id="2187at2759"/>
<protein>
    <submittedName>
        <fullName evidence="2">Uncharacterized protein</fullName>
    </submittedName>
</protein>
<evidence type="ECO:0000313" key="3">
    <source>
        <dbReference type="Proteomes" id="UP000076532"/>
    </source>
</evidence>
<feature type="compositionally biased region" description="Low complexity" evidence="1">
    <location>
        <begin position="10"/>
        <end position="21"/>
    </location>
</feature>
<dbReference type="Proteomes" id="UP000076532">
    <property type="component" value="Unassembled WGS sequence"/>
</dbReference>
<name>A0A166AML9_9AGAM</name>
<reference evidence="2 3" key="1">
    <citation type="journal article" date="2016" name="Mol. Biol. Evol.">
        <title>Comparative Genomics of Early-Diverging Mushroom-Forming Fungi Provides Insights into the Origins of Lignocellulose Decay Capabilities.</title>
        <authorList>
            <person name="Nagy L.G."/>
            <person name="Riley R."/>
            <person name="Tritt A."/>
            <person name="Adam C."/>
            <person name="Daum C."/>
            <person name="Floudas D."/>
            <person name="Sun H."/>
            <person name="Yadav J.S."/>
            <person name="Pangilinan J."/>
            <person name="Larsson K.H."/>
            <person name="Matsuura K."/>
            <person name="Barry K."/>
            <person name="Labutti K."/>
            <person name="Kuo R."/>
            <person name="Ohm R.A."/>
            <person name="Bhattacharya S.S."/>
            <person name="Shirouzu T."/>
            <person name="Yoshinaga Y."/>
            <person name="Martin F.M."/>
            <person name="Grigoriev I.V."/>
            <person name="Hibbett D.S."/>
        </authorList>
    </citation>
    <scope>NUCLEOTIDE SEQUENCE [LARGE SCALE GENOMIC DNA]</scope>
    <source>
        <strain evidence="2 3">CBS 109695</strain>
    </source>
</reference>
<dbReference type="AlphaFoldDB" id="A0A166AML9"/>
<accession>A0A166AML9</accession>
<keyword evidence="3" id="KW-1185">Reference proteome</keyword>
<evidence type="ECO:0000313" key="2">
    <source>
        <dbReference type="EMBL" id="KZP11768.1"/>
    </source>
</evidence>